<dbReference type="Gene3D" id="3.40.50.880">
    <property type="match status" value="1"/>
</dbReference>
<dbReference type="PANTHER" id="PTHR43235">
    <property type="entry name" value="GLUTAMINE AMIDOTRANSFERASE PB2B2.05-RELATED"/>
    <property type="match status" value="1"/>
</dbReference>
<proteinExistence type="predicted"/>
<dbReference type="InterPro" id="IPR044668">
    <property type="entry name" value="PuuD-like"/>
</dbReference>
<dbReference type="GO" id="GO:0016811">
    <property type="term" value="F:hydrolase activity, acting on carbon-nitrogen (but not peptide) bonds, in linear amides"/>
    <property type="evidence" value="ECO:0007669"/>
    <property type="project" value="InterPro"/>
</dbReference>
<comment type="caution">
    <text evidence="1">The sequence shown here is derived from an EMBL/GenBank/DDBJ whole genome shotgun (WGS) entry which is preliminary data.</text>
</comment>
<dbReference type="InterPro" id="IPR011697">
    <property type="entry name" value="Peptidase_C26"/>
</dbReference>
<evidence type="ECO:0008006" key="3">
    <source>
        <dbReference type="Google" id="ProtNLM"/>
    </source>
</evidence>
<protein>
    <recommendedName>
        <fullName evidence="3">Glutamine amidotransferase domain-containing protein</fullName>
    </recommendedName>
</protein>
<dbReference type="Pfam" id="PF07722">
    <property type="entry name" value="Peptidase_C26"/>
    <property type="match status" value="1"/>
</dbReference>
<organism evidence="1 2">
    <name type="scientific">Slackia isoflavoniconvertens</name>
    <dbReference type="NCBI Taxonomy" id="572010"/>
    <lineage>
        <taxon>Bacteria</taxon>
        <taxon>Bacillati</taxon>
        <taxon>Actinomycetota</taxon>
        <taxon>Coriobacteriia</taxon>
        <taxon>Eggerthellales</taxon>
        <taxon>Eggerthellaceae</taxon>
        <taxon>Slackia</taxon>
    </lineage>
</organism>
<evidence type="ECO:0000313" key="1">
    <source>
        <dbReference type="EMBL" id="RDB60971.1"/>
    </source>
</evidence>
<dbReference type="PANTHER" id="PTHR43235:SF1">
    <property type="entry name" value="GLUTAMINE AMIDOTRANSFERASE PB2B2.05-RELATED"/>
    <property type="match status" value="1"/>
</dbReference>
<dbReference type="InterPro" id="IPR029062">
    <property type="entry name" value="Class_I_gatase-like"/>
</dbReference>
<name>A0A369LN15_9ACTN</name>
<dbReference type="EMBL" id="PPTO01000001">
    <property type="protein sequence ID" value="RDB60971.1"/>
    <property type="molecule type" value="Genomic_DNA"/>
</dbReference>
<sequence length="116" mass="13020">MWVSEGRILETDRLATNSMHHQGVHTVAPMFDRVAYGPDGLVEAVEVRDRSFIMGVQWHPEFFAGTRKMGCLFASLAQEAIRSHASTVDARGRCRLDIKKAPDARSWPTMEYADGI</sequence>
<evidence type="ECO:0000313" key="2">
    <source>
        <dbReference type="Proteomes" id="UP000253975"/>
    </source>
</evidence>
<dbReference type="SUPFAM" id="SSF52317">
    <property type="entry name" value="Class I glutamine amidotransferase-like"/>
    <property type="match status" value="1"/>
</dbReference>
<accession>A0A369LN15</accession>
<gene>
    <name evidence="1" type="ORF">C1881_00120</name>
</gene>
<dbReference type="GO" id="GO:0005829">
    <property type="term" value="C:cytosol"/>
    <property type="evidence" value="ECO:0007669"/>
    <property type="project" value="TreeGrafter"/>
</dbReference>
<reference evidence="1 2" key="1">
    <citation type="journal article" date="2018" name="Elife">
        <title>Discovery and characterization of a prevalent human gut bacterial enzyme sufficient for the inactivation of a family of plant toxins.</title>
        <authorList>
            <person name="Koppel N."/>
            <person name="Bisanz J.E."/>
            <person name="Pandelia M.E."/>
            <person name="Turnbaugh P.J."/>
            <person name="Balskus E.P."/>
        </authorList>
    </citation>
    <scope>NUCLEOTIDE SEQUENCE [LARGE SCALE GENOMIC DNA]</scope>
    <source>
        <strain evidence="1 2">OB21 GAM31</strain>
    </source>
</reference>
<dbReference type="Proteomes" id="UP000253975">
    <property type="component" value="Unassembled WGS sequence"/>
</dbReference>
<dbReference type="AlphaFoldDB" id="A0A369LN15"/>